<feature type="domain" description="DUF305" evidence="1">
    <location>
        <begin position="43"/>
        <end position="195"/>
    </location>
</feature>
<dbReference type="PANTHER" id="PTHR36933">
    <property type="entry name" value="SLL0788 PROTEIN"/>
    <property type="match status" value="1"/>
</dbReference>
<dbReference type="PANTHER" id="PTHR36933:SF1">
    <property type="entry name" value="SLL0788 PROTEIN"/>
    <property type="match status" value="1"/>
</dbReference>
<gene>
    <name evidence="2" type="ORF">SAMN05192558_104355</name>
</gene>
<dbReference type="InterPro" id="IPR012347">
    <property type="entry name" value="Ferritin-like"/>
</dbReference>
<dbReference type="STRING" id="504798.SAMN05421871_105105"/>
<proteinExistence type="predicted"/>
<keyword evidence="3" id="KW-1185">Reference proteome</keyword>
<dbReference type="OrthoDB" id="26872at2"/>
<name>A0A1H0LZV0_9PSEU</name>
<dbReference type="Proteomes" id="UP000199651">
    <property type="component" value="Unassembled WGS sequence"/>
</dbReference>
<dbReference type="RefSeq" id="WP_091373866.1">
    <property type="nucleotide sequence ID" value="NZ_FNDV01000005.1"/>
</dbReference>
<dbReference type="InterPro" id="IPR005183">
    <property type="entry name" value="DUF305_CopM-like"/>
</dbReference>
<dbReference type="Pfam" id="PF03713">
    <property type="entry name" value="DUF305"/>
    <property type="match status" value="1"/>
</dbReference>
<dbReference type="EMBL" id="FNJB01000004">
    <property type="protein sequence ID" value="SDO73653.1"/>
    <property type="molecule type" value="Genomic_DNA"/>
</dbReference>
<evidence type="ECO:0000313" key="3">
    <source>
        <dbReference type="Proteomes" id="UP000199651"/>
    </source>
</evidence>
<reference evidence="3" key="1">
    <citation type="submission" date="2016-10" db="EMBL/GenBank/DDBJ databases">
        <authorList>
            <person name="Varghese N."/>
            <person name="Submissions S."/>
        </authorList>
    </citation>
    <scope>NUCLEOTIDE SEQUENCE [LARGE SCALE GENOMIC DNA]</scope>
    <source>
        <strain evidence="3">IBRC-M 10655</strain>
    </source>
</reference>
<dbReference type="AlphaFoldDB" id="A0A1H0LZV0"/>
<evidence type="ECO:0000259" key="1">
    <source>
        <dbReference type="Pfam" id="PF03713"/>
    </source>
</evidence>
<organism evidence="2 3">
    <name type="scientific">Actinokineospora alba</name>
    <dbReference type="NCBI Taxonomy" id="504798"/>
    <lineage>
        <taxon>Bacteria</taxon>
        <taxon>Bacillati</taxon>
        <taxon>Actinomycetota</taxon>
        <taxon>Actinomycetes</taxon>
        <taxon>Pseudonocardiales</taxon>
        <taxon>Pseudonocardiaceae</taxon>
        <taxon>Actinokineospora</taxon>
    </lineage>
</organism>
<dbReference type="Gene3D" id="1.20.1260.10">
    <property type="match status" value="1"/>
</dbReference>
<accession>A0A1H0LZV0</accession>
<evidence type="ECO:0000313" key="2">
    <source>
        <dbReference type="EMBL" id="SDO73653.1"/>
    </source>
</evidence>
<sequence length="203" mass="21269">MTRVRVLLVAIALVVAGMAVGAAGGVLLAPAPPRPPAAPSMVDIGFSQDMIVHHQQALELAGLVRGRLGPSAATVAATIENSQQREIGLMQGWLSAWDAPQVSDTEPMAWMAGKHDHGDADAPMPGLLSRAELDELAGLSGAELEARFIRLMIRHHTGGVEMATIAVREAALPQVRAQARLMVAEQRKEMGVLSGLLTAGAGR</sequence>
<protein>
    <submittedName>
        <fullName evidence="2">Uncharacterized conserved protein, DUF305 family</fullName>
    </submittedName>
</protein>